<name>A0ABP6WHF9_9ACTN</name>
<evidence type="ECO:0000313" key="1">
    <source>
        <dbReference type="EMBL" id="GAA3551780.1"/>
    </source>
</evidence>
<proteinExistence type="predicted"/>
<organism evidence="1 2">
    <name type="scientific">Nocardioides daeguensis</name>
    <dbReference type="NCBI Taxonomy" id="908359"/>
    <lineage>
        <taxon>Bacteria</taxon>
        <taxon>Bacillati</taxon>
        <taxon>Actinomycetota</taxon>
        <taxon>Actinomycetes</taxon>
        <taxon>Propionibacteriales</taxon>
        <taxon>Nocardioidaceae</taxon>
        <taxon>Nocardioides</taxon>
    </lineage>
</organism>
<dbReference type="EMBL" id="BAABBB010000028">
    <property type="protein sequence ID" value="GAA3551780.1"/>
    <property type="molecule type" value="Genomic_DNA"/>
</dbReference>
<accession>A0ABP6WHF9</accession>
<comment type="caution">
    <text evidence="1">The sequence shown here is derived from an EMBL/GenBank/DDBJ whole genome shotgun (WGS) entry which is preliminary data.</text>
</comment>
<dbReference type="RefSeq" id="WP_218235867.1">
    <property type="nucleotide sequence ID" value="NZ_BAABBB010000028.1"/>
</dbReference>
<protein>
    <recommendedName>
        <fullName evidence="3">DUF222 domain-containing protein</fullName>
    </recommendedName>
</protein>
<keyword evidence="2" id="KW-1185">Reference proteome</keyword>
<evidence type="ECO:0008006" key="3">
    <source>
        <dbReference type="Google" id="ProtNLM"/>
    </source>
</evidence>
<dbReference type="Proteomes" id="UP001500301">
    <property type="component" value="Unassembled WGS sequence"/>
</dbReference>
<sequence length="62" mass="6932">MSTTDHVNAIVRQELLRLAELEESLAAREATAVPYWMPCPPSVHGRREAALALRADAERFLT</sequence>
<gene>
    <name evidence="1" type="ORF">GCM10022263_43250</name>
</gene>
<evidence type="ECO:0000313" key="2">
    <source>
        <dbReference type="Proteomes" id="UP001500301"/>
    </source>
</evidence>
<reference evidence="2" key="1">
    <citation type="journal article" date="2019" name="Int. J. Syst. Evol. Microbiol.">
        <title>The Global Catalogue of Microorganisms (GCM) 10K type strain sequencing project: providing services to taxonomists for standard genome sequencing and annotation.</title>
        <authorList>
            <consortium name="The Broad Institute Genomics Platform"/>
            <consortium name="The Broad Institute Genome Sequencing Center for Infectious Disease"/>
            <person name="Wu L."/>
            <person name="Ma J."/>
        </authorList>
    </citation>
    <scope>NUCLEOTIDE SEQUENCE [LARGE SCALE GENOMIC DNA]</scope>
    <source>
        <strain evidence="2">JCM 17460</strain>
    </source>
</reference>